<feature type="transmembrane region" description="Helical" evidence="8">
    <location>
        <begin position="251"/>
        <end position="271"/>
    </location>
</feature>
<evidence type="ECO:0000256" key="4">
    <source>
        <dbReference type="ARBA" id="ARBA00022692"/>
    </source>
</evidence>
<dbReference type="InterPro" id="IPR036259">
    <property type="entry name" value="MFS_trans_sf"/>
</dbReference>
<feature type="transmembrane region" description="Helical" evidence="8">
    <location>
        <begin position="70"/>
        <end position="91"/>
    </location>
</feature>
<dbReference type="RefSeq" id="WP_062075351.1">
    <property type="nucleotide sequence ID" value="NZ_BBRC01000007.1"/>
</dbReference>
<feature type="region of interest" description="Disordered" evidence="7">
    <location>
        <begin position="1"/>
        <end position="22"/>
    </location>
</feature>
<keyword evidence="2" id="KW-0813">Transport</keyword>
<evidence type="ECO:0000256" key="2">
    <source>
        <dbReference type="ARBA" id="ARBA00022448"/>
    </source>
</evidence>
<protein>
    <submittedName>
        <fullName evidence="10">MFS family permease</fullName>
    </submittedName>
</protein>
<dbReference type="GO" id="GO:0022857">
    <property type="term" value="F:transmembrane transporter activity"/>
    <property type="evidence" value="ECO:0007669"/>
    <property type="project" value="InterPro"/>
</dbReference>
<evidence type="ECO:0000313" key="11">
    <source>
        <dbReference type="Proteomes" id="UP000547973"/>
    </source>
</evidence>
<dbReference type="InterPro" id="IPR020846">
    <property type="entry name" value="MFS_dom"/>
</dbReference>
<comment type="subcellular location">
    <subcellularLocation>
        <location evidence="1">Cell membrane</location>
        <topology evidence="1">Multi-pass membrane protein</topology>
    </subcellularLocation>
</comment>
<evidence type="ECO:0000313" key="10">
    <source>
        <dbReference type="EMBL" id="NYI41105.1"/>
    </source>
</evidence>
<keyword evidence="3" id="KW-1003">Cell membrane</keyword>
<evidence type="ECO:0000256" key="3">
    <source>
        <dbReference type="ARBA" id="ARBA00022475"/>
    </source>
</evidence>
<feature type="transmembrane region" description="Helical" evidence="8">
    <location>
        <begin position="169"/>
        <end position="188"/>
    </location>
</feature>
<keyword evidence="6 8" id="KW-0472">Membrane</keyword>
<keyword evidence="4 8" id="KW-0812">Transmembrane</keyword>
<dbReference type="InterPro" id="IPR011701">
    <property type="entry name" value="MFS"/>
</dbReference>
<feature type="transmembrane region" description="Helical" evidence="8">
    <location>
        <begin position="200"/>
        <end position="220"/>
    </location>
</feature>
<keyword evidence="5 8" id="KW-1133">Transmembrane helix</keyword>
<dbReference type="PROSITE" id="PS50850">
    <property type="entry name" value="MFS"/>
    <property type="match status" value="1"/>
</dbReference>
<dbReference type="EMBL" id="JACBZO010000001">
    <property type="protein sequence ID" value="NYI41105.1"/>
    <property type="molecule type" value="Genomic_DNA"/>
</dbReference>
<feature type="transmembrane region" description="Helical" evidence="8">
    <location>
        <begin position="344"/>
        <end position="369"/>
    </location>
</feature>
<dbReference type="Pfam" id="PF07690">
    <property type="entry name" value="MFS_1"/>
    <property type="match status" value="1"/>
</dbReference>
<name>A0A7Y9ZAA7_9MICO</name>
<feature type="transmembrane region" description="Helical" evidence="8">
    <location>
        <begin position="103"/>
        <end position="123"/>
    </location>
</feature>
<dbReference type="AlphaFoldDB" id="A0A7Y9ZAA7"/>
<dbReference type="PANTHER" id="PTHR43045">
    <property type="entry name" value="SHIKIMATE TRANSPORTER"/>
    <property type="match status" value="1"/>
</dbReference>
<dbReference type="PANTHER" id="PTHR43045:SF4">
    <property type="entry name" value="TRANSPORTER YDFJ-RELATED"/>
    <property type="match status" value="1"/>
</dbReference>
<dbReference type="GO" id="GO:0005886">
    <property type="term" value="C:plasma membrane"/>
    <property type="evidence" value="ECO:0007669"/>
    <property type="project" value="UniProtKB-SubCell"/>
</dbReference>
<dbReference type="Proteomes" id="UP000547973">
    <property type="component" value="Unassembled WGS sequence"/>
</dbReference>
<accession>A0A7Y9ZAA7</accession>
<feature type="transmembrane region" description="Helical" evidence="8">
    <location>
        <begin position="381"/>
        <end position="399"/>
    </location>
</feature>
<feature type="transmembrane region" description="Helical" evidence="8">
    <location>
        <begin position="411"/>
        <end position="430"/>
    </location>
</feature>
<feature type="domain" description="Major facilitator superfamily (MFS) profile" evidence="9">
    <location>
        <begin position="31"/>
        <end position="434"/>
    </location>
</feature>
<evidence type="ECO:0000256" key="8">
    <source>
        <dbReference type="SAM" id="Phobius"/>
    </source>
</evidence>
<evidence type="ECO:0000256" key="5">
    <source>
        <dbReference type="ARBA" id="ARBA00022989"/>
    </source>
</evidence>
<feature type="transmembrane region" description="Helical" evidence="8">
    <location>
        <begin position="129"/>
        <end position="148"/>
    </location>
</feature>
<reference evidence="10 11" key="1">
    <citation type="submission" date="2020-07" db="EMBL/GenBank/DDBJ databases">
        <title>Sequencing the genomes of 1000 actinobacteria strains.</title>
        <authorList>
            <person name="Klenk H.-P."/>
        </authorList>
    </citation>
    <scope>NUCLEOTIDE SEQUENCE [LARGE SCALE GENOMIC DNA]</scope>
    <source>
        <strain evidence="10 11">DSM 19970</strain>
    </source>
</reference>
<sequence length="440" mass="46297">MNNSVQPSNQAAALVRPDGRNSTMPTAVRRALRGGIFGNFVDQFDIFLPVIALTPAAAEVFGPNNLVGNAGLVFVAALLGRPLGAAIFGPIADRFGRTWTTKVALAGIALTTLLIALVPGYSVLGNGTLFIIVGLRFLGGVFLGGEYTSAVPLAMEWSAPRRRGLASGFIMWMSPWANATIAGIVFVLLSTSTPEMYGAWGWRIPFLLGSALAVAMMVYYRFAVVDSPVWTGALKARNPLKEIFVGPHRRALVQVFVLMTGLWLMTDMAIPTLTGELKVASHLSAQAISFTMLCATAVSAVTMLAAGHLSTVLGRRTFFMGFGLLAAVFAPITFLAIFRTNGIPVALVLVVALQVVTVSGYGPVGAYLAERFPAAVRSSGYGVGYSLSIVLPALYPYYLPALQAALGQQTAIAALLVLGGVLVFIGGITGPETNKVGILN</sequence>
<feature type="transmembrane region" description="Helical" evidence="8">
    <location>
        <begin position="318"/>
        <end position="338"/>
    </location>
</feature>
<evidence type="ECO:0000259" key="9">
    <source>
        <dbReference type="PROSITE" id="PS50850"/>
    </source>
</evidence>
<organism evidence="10 11">
    <name type="scientific">Demequina lutea</name>
    <dbReference type="NCBI Taxonomy" id="431489"/>
    <lineage>
        <taxon>Bacteria</taxon>
        <taxon>Bacillati</taxon>
        <taxon>Actinomycetota</taxon>
        <taxon>Actinomycetes</taxon>
        <taxon>Micrococcales</taxon>
        <taxon>Demequinaceae</taxon>
        <taxon>Demequina</taxon>
    </lineage>
</organism>
<proteinExistence type="predicted"/>
<dbReference type="Gene3D" id="1.20.1250.20">
    <property type="entry name" value="MFS general substrate transporter like domains"/>
    <property type="match status" value="2"/>
</dbReference>
<evidence type="ECO:0000256" key="1">
    <source>
        <dbReference type="ARBA" id="ARBA00004651"/>
    </source>
</evidence>
<evidence type="ECO:0000256" key="6">
    <source>
        <dbReference type="ARBA" id="ARBA00023136"/>
    </source>
</evidence>
<evidence type="ECO:0000256" key="7">
    <source>
        <dbReference type="SAM" id="MobiDB-lite"/>
    </source>
</evidence>
<gene>
    <name evidence="10" type="ORF">BKA03_001224</name>
</gene>
<feature type="compositionally biased region" description="Polar residues" evidence="7">
    <location>
        <begin position="1"/>
        <end position="11"/>
    </location>
</feature>
<keyword evidence="11" id="KW-1185">Reference proteome</keyword>
<comment type="caution">
    <text evidence="10">The sequence shown here is derived from an EMBL/GenBank/DDBJ whole genome shotgun (WGS) entry which is preliminary data.</text>
</comment>
<feature type="transmembrane region" description="Helical" evidence="8">
    <location>
        <begin position="283"/>
        <end position="306"/>
    </location>
</feature>
<dbReference type="SUPFAM" id="SSF103473">
    <property type="entry name" value="MFS general substrate transporter"/>
    <property type="match status" value="1"/>
</dbReference>